<feature type="compositionally biased region" description="Basic and acidic residues" evidence="1">
    <location>
        <begin position="214"/>
        <end position="225"/>
    </location>
</feature>
<dbReference type="AlphaFoldDB" id="X8J187"/>
<feature type="compositionally biased region" description="Low complexity" evidence="1">
    <location>
        <begin position="57"/>
        <end position="66"/>
    </location>
</feature>
<evidence type="ECO:0000313" key="2">
    <source>
        <dbReference type="EMBL" id="EUC56093.1"/>
    </source>
</evidence>
<reference evidence="3" key="1">
    <citation type="journal article" date="2014" name="Genome Announc.">
        <title>Draft genome sequence of the plant-pathogenic soil fungus Rhizoctonia solani anastomosis group 3 strain Rhs1AP.</title>
        <authorList>
            <person name="Cubeta M.A."/>
            <person name="Thomas E."/>
            <person name="Dean R.A."/>
            <person name="Jabaji S."/>
            <person name="Neate S.M."/>
            <person name="Tavantzis S."/>
            <person name="Toda T."/>
            <person name="Vilgalys R."/>
            <person name="Bharathan N."/>
            <person name="Fedorova-Abrams N."/>
            <person name="Pakala S.B."/>
            <person name="Pakala S.M."/>
            <person name="Zafar N."/>
            <person name="Joardar V."/>
            <person name="Losada L."/>
            <person name="Nierman W.C."/>
        </authorList>
    </citation>
    <scope>NUCLEOTIDE SEQUENCE [LARGE SCALE GENOMIC DNA]</scope>
    <source>
        <strain evidence="3">AG-3</strain>
    </source>
</reference>
<dbReference type="Proteomes" id="UP000030108">
    <property type="component" value="Unassembled WGS sequence"/>
</dbReference>
<organism evidence="2 3">
    <name type="scientific">Rhizoctonia solani AG-3 Rhs1AP</name>
    <dbReference type="NCBI Taxonomy" id="1086054"/>
    <lineage>
        <taxon>Eukaryota</taxon>
        <taxon>Fungi</taxon>
        <taxon>Dikarya</taxon>
        <taxon>Basidiomycota</taxon>
        <taxon>Agaricomycotina</taxon>
        <taxon>Agaricomycetes</taxon>
        <taxon>Cantharellales</taxon>
        <taxon>Ceratobasidiaceae</taxon>
        <taxon>Rhizoctonia</taxon>
    </lineage>
</organism>
<feature type="non-terminal residue" evidence="2">
    <location>
        <position position="393"/>
    </location>
</feature>
<comment type="caution">
    <text evidence="2">The sequence shown here is derived from an EMBL/GenBank/DDBJ whole genome shotgun (WGS) entry which is preliminary data.</text>
</comment>
<sequence length="393" mass="45038">MYRGDALEDTLDELKFIFNGDSGDDRRNSDSDDLIDVDELFESRVTARSASKKSQKTGKTSSSTKATKSKSGRVNKDSNSTSEPARWTTDDSTVLYEYVLNPNEDNFELAETKGSNDRFWTKAAHIVFQNQFTGRGGGDGDESDLQVDDDDDEETALAKLNKRIDTIHKRKPNLDPSRKIKSAQIYHAWIRGGEESWYMKMKQRFQDKKNLTREVKRGTGRRTEISDSDDELPSARTDQKPKTSRSTAAVEGMATVIKDMRDDRKAANEAKDSIAMERLKFEKERAAAADSAEMKKVGLEETLLQFKIEMTRRKWDEEKSAKEREERELKRQKIDEDVKLKQGMLMEQIKLYQNMVKEAGEDNDLRKIALEQLKKSMEDLHAFTESKVQKTAE</sequence>
<proteinExistence type="predicted"/>
<protein>
    <recommendedName>
        <fullName evidence="4">No apical meristem-associated C-terminal domain-containing protein</fullName>
    </recommendedName>
</protein>
<accession>X8J187</accession>
<evidence type="ECO:0000313" key="3">
    <source>
        <dbReference type="Proteomes" id="UP000030108"/>
    </source>
</evidence>
<gene>
    <name evidence="2" type="ORF">RSOL_159010</name>
</gene>
<dbReference type="OrthoDB" id="2670729at2759"/>
<evidence type="ECO:0008006" key="4">
    <source>
        <dbReference type="Google" id="ProtNLM"/>
    </source>
</evidence>
<dbReference type="EMBL" id="JATN01000322">
    <property type="protein sequence ID" value="EUC56093.1"/>
    <property type="molecule type" value="Genomic_DNA"/>
</dbReference>
<evidence type="ECO:0000256" key="1">
    <source>
        <dbReference type="SAM" id="MobiDB-lite"/>
    </source>
</evidence>
<feature type="region of interest" description="Disordered" evidence="1">
    <location>
        <begin position="214"/>
        <end position="249"/>
    </location>
</feature>
<name>X8J187_9AGAM</name>
<feature type="region of interest" description="Disordered" evidence="1">
    <location>
        <begin position="45"/>
        <end position="86"/>
    </location>
</feature>